<dbReference type="PANTHER" id="PTHR14969:SF62">
    <property type="entry name" value="DECAPRENYLPHOSPHORYL-5-PHOSPHORIBOSE PHOSPHATASE RV3807C-RELATED"/>
    <property type="match status" value="1"/>
</dbReference>
<evidence type="ECO:0000256" key="3">
    <source>
        <dbReference type="ARBA" id="ARBA00022692"/>
    </source>
</evidence>
<dbReference type="Pfam" id="PF01569">
    <property type="entry name" value="PAP2"/>
    <property type="match status" value="1"/>
</dbReference>
<evidence type="ECO:0000256" key="4">
    <source>
        <dbReference type="ARBA" id="ARBA00022801"/>
    </source>
</evidence>
<keyword evidence="4" id="KW-0378">Hydrolase</keyword>
<organism evidence="9 10">
    <name type="scientific">Hymenobacter jeollabukensis</name>
    <dbReference type="NCBI Taxonomy" id="2025313"/>
    <lineage>
        <taxon>Bacteria</taxon>
        <taxon>Pseudomonadati</taxon>
        <taxon>Bacteroidota</taxon>
        <taxon>Cytophagia</taxon>
        <taxon>Cytophagales</taxon>
        <taxon>Hymenobacteraceae</taxon>
        <taxon>Hymenobacter</taxon>
    </lineage>
</organism>
<feature type="transmembrane region" description="Helical" evidence="7">
    <location>
        <begin position="196"/>
        <end position="214"/>
    </location>
</feature>
<dbReference type="PANTHER" id="PTHR14969">
    <property type="entry name" value="SPHINGOSINE-1-PHOSPHATE PHOSPHOHYDROLASE"/>
    <property type="match status" value="1"/>
</dbReference>
<name>A0A5R8WVE0_9BACT</name>
<evidence type="ECO:0000256" key="1">
    <source>
        <dbReference type="ARBA" id="ARBA00004651"/>
    </source>
</evidence>
<dbReference type="CDD" id="cd03392">
    <property type="entry name" value="PAP2_like_2"/>
    <property type="match status" value="1"/>
</dbReference>
<evidence type="ECO:0000259" key="8">
    <source>
        <dbReference type="SMART" id="SM00014"/>
    </source>
</evidence>
<feature type="transmembrane region" description="Helical" evidence="7">
    <location>
        <begin position="143"/>
        <end position="161"/>
    </location>
</feature>
<dbReference type="SMART" id="SM00014">
    <property type="entry name" value="acidPPc"/>
    <property type="match status" value="1"/>
</dbReference>
<dbReference type="GO" id="GO:0005886">
    <property type="term" value="C:plasma membrane"/>
    <property type="evidence" value="ECO:0007669"/>
    <property type="project" value="UniProtKB-SubCell"/>
</dbReference>
<dbReference type="InterPro" id="IPR036938">
    <property type="entry name" value="PAP2/HPO_sf"/>
</dbReference>
<protein>
    <submittedName>
        <fullName evidence="9">Phosphatase PAP2 family protein</fullName>
    </submittedName>
</protein>
<feature type="transmembrane region" description="Helical" evidence="7">
    <location>
        <begin position="76"/>
        <end position="95"/>
    </location>
</feature>
<reference evidence="9 10" key="1">
    <citation type="submission" date="2019-05" db="EMBL/GenBank/DDBJ databases">
        <title>Hymenobacter edaphi sp. nov., isolated from abandoned arsenic-contaminated farmland soil.</title>
        <authorList>
            <person name="Nie L."/>
        </authorList>
    </citation>
    <scope>NUCLEOTIDE SEQUENCE [LARGE SCALE GENOMIC DNA]</scope>
    <source>
        <strain evidence="9 10">1-3-3-8</strain>
    </source>
</reference>
<gene>
    <name evidence="9" type="ORF">FDY95_00375</name>
</gene>
<accession>A0A5R8WVE0</accession>
<dbReference type="AlphaFoldDB" id="A0A5R8WVE0"/>
<dbReference type="Proteomes" id="UP000305517">
    <property type="component" value="Unassembled WGS sequence"/>
</dbReference>
<evidence type="ECO:0000313" key="9">
    <source>
        <dbReference type="EMBL" id="TLM96490.1"/>
    </source>
</evidence>
<sequence>MLSTRILTFLRLLLRRQRRLLLLLLIGLVLPWSVFLKAATEIREGEGFPGDQYLLRLAHAHATPALDRVFLLLTRLGGPPVMLLVSATMTGLLVQQRQRRHAWFFGVAVGGAAALNVAAKVLLGRARPALWVSLAPETTPSFPSGHAMGSAAVMLAIGLLLAHSRWRWLLWTLGPLFALGVGCSRIYLGVHYPSDVVAGWIAAVGWVTGVYLLFSPALHRLEQLWAATRA</sequence>
<dbReference type="GO" id="GO:0016787">
    <property type="term" value="F:hydrolase activity"/>
    <property type="evidence" value="ECO:0007669"/>
    <property type="project" value="UniProtKB-KW"/>
</dbReference>
<comment type="caution">
    <text evidence="9">The sequence shown here is derived from an EMBL/GenBank/DDBJ whole genome shotgun (WGS) entry which is preliminary data.</text>
</comment>
<feature type="transmembrane region" description="Helical" evidence="7">
    <location>
        <begin position="168"/>
        <end position="190"/>
    </location>
</feature>
<dbReference type="EMBL" id="VAJM01000001">
    <property type="protein sequence ID" value="TLM96490.1"/>
    <property type="molecule type" value="Genomic_DNA"/>
</dbReference>
<feature type="domain" description="Phosphatidic acid phosphatase type 2/haloperoxidase" evidence="8">
    <location>
        <begin position="98"/>
        <end position="211"/>
    </location>
</feature>
<evidence type="ECO:0000256" key="7">
    <source>
        <dbReference type="SAM" id="Phobius"/>
    </source>
</evidence>
<proteinExistence type="predicted"/>
<dbReference type="Gene3D" id="1.20.144.10">
    <property type="entry name" value="Phosphatidic acid phosphatase type 2/haloperoxidase"/>
    <property type="match status" value="2"/>
</dbReference>
<keyword evidence="2" id="KW-1003">Cell membrane</keyword>
<dbReference type="InterPro" id="IPR000326">
    <property type="entry name" value="PAP2/HPO"/>
</dbReference>
<keyword evidence="5 7" id="KW-1133">Transmembrane helix</keyword>
<dbReference type="SUPFAM" id="SSF48317">
    <property type="entry name" value="Acid phosphatase/Vanadium-dependent haloperoxidase"/>
    <property type="match status" value="1"/>
</dbReference>
<evidence type="ECO:0000256" key="6">
    <source>
        <dbReference type="ARBA" id="ARBA00023136"/>
    </source>
</evidence>
<comment type="subcellular location">
    <subcellularLocation>
        <location evidence="1">Cell membrane</location>
        <topology evidence="1">Multi-pass membrane protein</topology>
    </subcellularLocation>
</comment>
<keyword evidence="6 7" id="KW-0472">Membrane</keyword>
<keyword evidence="10" id="KW-1185">Reference proteome</keyword>
<evidence type="ECO:0000256" key="2">
    <source>
        <dbReference type="ARBA" id="ARBA00022475"/>
    </source>
</evidence>
<feature type="transmembrane region" description="Helical" evidence="7">
    <location>
        <begin position="102"/>
        <end position="123"/>
    </location>
</feature>
<keyword evidence="3 7" id="KW-0812">Transmembrane</keyword>
<evidence type="ECO:0000313" key="10">
    <source>
        <dbReference type="Proteomes" id="UP000305517"/>
    </source>
</evidence>
<evidence type="ECO:0000256" key="5">
    <source>
        <dbReference type="ARBA" id="ARBA00022989"/>
    </source>
</evidence>
<dbReference type="OrthoDB" id="9773582at2"/>
<dbReference type="RefSeq" id="WP_138074748.1">
    <property type="nucleotide sequence ID" value="NZ_VAJM01000001.1"/>
</dbReference>